<dbReference type="EMBL" id="BK016163">
    <property type="protein sequence ID" value="DAF99281.1"/>
    <property type="molecule type" value="Genomic_DNA"/>
</dbReference>
<sequence length="29" mass="3312">MVHTVKSRIKRNISTLFANNKNKEGILAQ</sequence>
<name>A0A8S5UXS4_9CAUD</name>
<organism evidence="1">
    <name type="scientific">Siphoviridae sp. ctfza2</name>
    <dbReference type="NCBI Taxonomy" id="2825599"/>
    <lineage>
        <taxon>Viruses</taxon>
        <taxon>Duplodnaviria</taxon>
        <taxon>Heunggongvirae</taxon>
        <taxon>Uroviricota</taxon>
        <taxon>Caudoviricetes</taxon>
    </lineage>
</organism>
<proteinExistence type="predicted"/>
<accession>A0A8S5UXS4</accession>
<protein>
    <submittedName>
        <fullName evidence="1">Uncharacterized protein</fullName>
    </submittedName>
</protein>
<reference evidence="1" key="1">
    <citation type="journal article" date="2021" name="Proc. Natl. Acad. Sci. U.S.A.">
        <title>A Catalog of Tens of Thousands of Viruses from Human Metagenomes Reveals Hidden Associations with Chronic Diseases.</title>
        <authorList>
            <person name="Tisza M.J."/>
            <person name="Buck C.B."/>
        </authorList>
    </citation>
    <scope>NUCLEOTIDE SEQUENCE</scope>
    <source>
        <strain evidence="1">Ctfza2</strain>
    </source>
</reference>
<evidence type="ECO:0000313" key="1">
    <source>
        <dbReference type="EMBL" id="DAF99281.1"/>
    </source>
</evidence>